<feature type="compositionally biased region" description="Polar residues" evidence="1">
    <location>
        <begin position="15"/>
        <end position="33"/>
    </location>
</feature>
<keyword evidence="3" id="KW-1185">Reference proteome</keyword>
<sequence>MSVNLRLQGEAKSAATLSEPQVDSHGQSVSAGTPPTPSIHEEKLDFGHHRQDEVDHLSGAHSPPPRYPYPTSEASASTSFSLGSPRPAPPPFSSLYDYASAEDLADHHFQLPPPASTSFAEAEASSATAAPAYAPLASTSSDGTQTTPFESYKDTLAETKRALPQDVKGGESSGQKSDDLSEPPPAYEEGYSPLLSFTYLMAAAGGASSIITQVQQGGPPINAIGGEPRRDY</sequence>
<feature type="region of interest" description="Disordered" evidence="1">
    <location>
        <begin position="108"/>
        <end position="189"/>
    </location>
</feature>
<feature type="compositionally biased region" description="Low complexity" evidence="1">
    <location>
        <begin position="116"/>
        <end position="141"/>
    </location>
</feature>
<evidence type="ECO:0000256" key="1">
    <source>
        <dbReference type="SAM" id="MobiDB-lite"/>
    </source>
</evidence>
<feature type="compositionally biased region" description="Polar residues" evidence="1">
    <location>
        <begin position="72"/>
        <end position="82"/>
    </location>
</feature>
<proteinExistence type="predicted"/>
<organism evidence="2 3">
    <name type="scientific">Diatrype stigma</name>
    <dbReference type="NCBI Taxonomy" id="117547"/>
    <lineage>
        <taxon>Eukaryota</taxon>
        <taxon>Fungi</taxon>
        <taxon>Dikarya</taxon>
        <taxon>Ascomycota</taxon>
        <taxon>Pezizomycotina</taxon>
        <taxon>Sordariomycetes</taxon>
        <taxon>Xylariomycetidae</taxon>
        <taxon>Xylariales</taxon>
        <taxon>Diatrypaceae</taxon>
        <taxon>Diatrype</taxon>
    </lineage>
</organism>
<dbReference type="AlphaFoldDB" id="A0AAN9YHL9"/>
<feature type="compositionally biased region" description="Basic and acidic residues" evidence="1">
    <location>
        <begin position="39"/>
        <end position="58"/>
    </location>
</feature>
<protein>
    <submittedName>
        <fullName evidence="2">Uncharacterized protein</fullName>
    </submittedName>
</protein>
<name>A0AAN9YHL9_9PEZI</name>
<gene>
    <name evidence="2" type="ORF">SLS62_009862</name>
</gene>
<evidence type="ECO:0000313" key="3">
    <source>
        <dbReference type="Proteomes" id="UP001320420"/>
    </source>
</evidence>
<feature type="region of interest" description="Disordered" evidence="1">
    <location>
        <begin position="212"/>
        <end position="232"/>
    </location>
</feature>
<reference evidence="2 3" key="1">
    <citation type="submission" date="2024-02" db="EMBL/GenBank/DDBJ databases">
        <title>De novo assembly and annotation of 12 fungi associated with fruit tree decline syndrome in Ontario, Canada.</title>
        <authorList>
            <person name="Sulman M."/>
            <person name="Ellouze W."/>
            <person name="Ilyukhin E."/>
        </authorList>
    </citation>
    <scope>NUCLEOTIDE SEQUENCE [LARGE SCALE GENOMIC DNA]</scope>
    <source>
        <strain evidence="2 3">M11/M66-122</strain>
    </source>
</reference>
<feature type="region of interest" description="Disordered" evidence="1">
    <location>
        <begin position="1"/>
        <end position="96"/>
    </location>
</feature>
<comment type="caution">
    <text evidence="2">The sequence shown here is derived from an EMBL/GenBank/DDBJ whole genome shotgun (WGS) entry which is preliminary data.</text>
</comment>
<dbReference type="EMBL" id="JAKJXP020000110">
    <property type="protein sequence ID" value="KAK7745233.1"/>
    <property type="molecule type" value="Genomic_DNA"/>
</dbReference>
<accession>A0AAN9YHL9</accession>
<evidence type="ECO:0000313" key="2">
    <source>
        <dbReference type="EMBL" id="KAK7745233.1"/>
    </source>
</evidence>
<feature type="compositionally biased region" description="Basic and acidic residues" evidence="1">
    <location>
        <begin position="151"/>
        <end position="163"/>
    </location>
</feature>
<dbReference type="Proteomes" id="UP001320420">
    <property type="component" value="Unassembled WGS sequence"/>
</dbReference>